<evidence type="ECO:0000256" key="6">
    <source>
        <dbReference type="ARBA" id="ARBA00023242"/>
    </source>
</evidence>
<keyword evidence="4 7" id="KW-0863">Zinc-finger</keyword>
<protein>
    <recommendedName>
        <fullName evidence="9">C2H2 AKAP95-type domain-containing protein</fullName>
    </recommendedName>
</protein>
<dbReference type="PANTHER" id="PTHR12190">
    <property type="entry name" value="A-KINASE ANCHOR PROTEIN AKAP 8"/>
    <property type="match status" value="1"/>
</dbReference>
<dbReference type="GO" id="GO:0005634">
    <property type="term" value="C:nucleus"/>
    <property type="evidence" value="ECO:0007669"/>
    <property type="project" value="UniProtKB-SubCell"/>
</dbReference>
<evidence type="ECO:0000259" key="9">
    <source>
        <dbReference type="PROSITE" id="PS51799"/>
    </source>
</evidence>
<dbReference type="AlphaFoldDB" id="A0A9Q0EMH2"/>
<dbReference type="Proteomes" id="UP001148018">
    <property type="component" value="Unassembled WGS sequence"/>
</dbReference>
<comment type="similarity">
    <text evidence="7">Belongs to the AKAP95 family.</text>
</comment>
<feature type="domain" description="C2H2 AKAP95-type" evidence="9">
    <location>
        <begin position="81"/>
        <end position="104"/>
    </location>
</feature>
<name>A0A9Q0EMH2_9TELE</name>
<evidence type="ECO:0000256" key="7">
    <source>
        <dbReference type="PROSITE-ProRule" id="PRU01140"/>
    </source>
</evidence>
<evidence type="ECO:0000313" key="11">
    <source>
        <dbReference type="Proteomes" id="UP001148018"/>
    </source>
</evidence>
<proteinExistence type="inferred from homology"/>
<dbReference type="GO" id="GO:0008270">
    <property type="term" value="F:zinc ion binding"/>
    <property type="evidence" value="ECO:0007669"/>
    <property type="project" value="UniProtKB-KW"/>
</dbReference>
<gene>
    <name evidence="10" type="ORF">NHX12_022073</name>
</gene>
<dbReference type="Pfam" id="PF04988">
    <property type="entry name" value="AKAP95"/>
    <property type="match status" value="1"/>
</dbReference>
<feature type="compositionally biased region" description="Basic and acidic residues" evidence="8">
    <location>
        <begin position="172"/>
        <end position="185"/>
    </location>
</feature>
<keyword evidence="11" id="KW-1185">Reference proteome</keyword>
<dbReference type="PANTHER" id="PTHR12190:SF4">
    <property type="entry name" value="A-KINASE ANCHOR PROTEIN 8-LIKE"/>
    <property type="match status" value="1"/>
</dbReference>
<keyword evidence="6" id="KW-0539">Nucleus</keyword>
<feature type="region of interest" description="Disordered" evidence="8">
    <location>
        <begin position="171"/>
        <end position="216"/>
    </location>
</feature>
<dbReference type="GO" id="GO:0003677">
    <property type="term" value="F:DNA binding"/>
    <property type="evidence" value="ECO:0007669"/>
    <property type="project" value="InterPro"/>
</dbReference>
<sequence length="216" mass="24885">MAIHLQSRFHKDHLKFLTSQLSKPTTDFLQEYLQDKYEKTKQRISQFENHSATLCQVYREHDLTREISMDHFIRKVDAAHCAACDMFIAMQPQLIQKHMKSAQHNRKGTLEQSKMGCLSVARSILNHKIIAKNGISTLLVAVDLDSWQMTFNLYKYSMTTSEFLMNVGGRSNECEKKPRQLETRDSLPFGEEPLPQDEQDEQGHVESQNPLFGAPG</sequence>
<dbReference type="PROSITE" id="PS51799">
    <property type="entry name" value="ZF_C2H2_AKAP95"/>
    <property type="match status" value="1"/>
</dbReference>
<dbReference type="InterPro" id="IPR007071">
    <property type="entry name" value="AKAP95"/>
</dbReference>
<evidence type="ECO:0000256" key="5">
    <source>
        <dbReference type="ARBA" id="ARBA00022833"/>
    </source>
</evidence>
<evidence type="ECO:0000256" key="4">
    <source>
        <dbReference type="ARBA" id="ARBA00022771"/>
    </source>
</evidence>
<keyword evidence="2" id="KW-0479">Metal-binding</keyword>
<organism evidence="10 11">
    <name type="scientific">Muraenolepis orangiensis</name>
    <name type="common">Patagonian moray cod</name>
    <dbReference type="NCBI Taxonomy" id="630683"/>
    <lineage>
        <taxon>Eukaryota</taxon>
        <taxon>Metazoa</taxon>
        <taxon>Chordata</taxon>
        <taxon>Craniata</taxon>
        <taxon>Vertebrata</taxon>
        <taxon>Euteleostomi</taxon>
        <taxon>Actinopterygii</taxon>
        <taxon>Neopterygii</taxon>
        <taxon>Teleostei</taxon>
        <taxon>Neoteleostei</taxon>
        <taxon>Acanthomorphata</taxon>
        <taxon>Zeiogadaria</taxon>
        <taxon>Gadariae</taxon>
        <taxon>Gadiformes</taxon>
        <taxon>Muraenolepidoidei</taxon>
        <taxon>Muraenolepididae</taxon>
        <taxon>Muraenolepis</taxon>
    </lineage>
</organism>
<dbReference type="InterPro" id="IPR034736">
    <property type="entry name" value="ZF_C2H2_AKAP95"/>
</dbReference>
<evidence type="ECO:0000313" key="10">
    <source>
        <dbReference type="EMBL" id="KAJ3609979.1"/>
    </source>
</evidence>
<keyword evidence="5" id="KW-0862">Zinc</keyword>
<comment type="caution">
    <text evidence="10">The sequence shown here is derived from an EMBL/GenBank/DDBJ whole genome shotgun (WGS) entry which is preliminary data.</text>
</comment>
<evidence type="ECO:0000256" key="3">
    <source>
        <dbReference type="ARBA" id="ARBA00022737"/>
    </source>
</evidence>
<dbReference type="OrthoDB" id="8923935at2759"/>
<evidence type="ECO:0000256" key="8">
    <source>
        <dbReference type="SAM" id="MobiDB-lite"/>
    </source>
</evidence>
<comment type="subcellular location">
    <subcellularLocation>
        <location evidence="1">Nucleus</location>
    </subcellularLocation>
</comment>
<keyword evidence="3" id="KW-0677">Repeat</keyword>
<dbReference type="EMBL" id="JANIIK010000038">
    <property type="protein sequence ID" value="KAJ3609979.1"/>
    <property type="molecule type" value="Genomic_DNA"/>
</dbReference>
<accession>A0A9Q0EMH2</accession>
<evidence type="ECO:0000256" key="1">
    <source>
        <dbReference type="ARBA" id="ARBA00004123"/>
    </source>
</evidence>
<reference evidence="10" key="1">
    <citation type="submission" date="2022-07" db="EMBL/GenBank/DDBJ databases">
        <title>Chromosome-level genome of Muraenolepis orangiensis.</title>
        <authorList>
            <person name="Kim J."/>
        </authorList>
    </citation>
    <scope>NUCLEOTIDE SEQUENCE</scope>
    <source>
        <strain evidence="10">KU_S4_2022</strain>
        <tissue evidence="10">Muscle</tissue>
    </source>
</reference>
<evidence type="ECO:0000256" key="2">
    <source>
        <dbReference type="ARBA" id="ARBA00022723"/>
    </source>
</evidence>